<feature type="transmembrane region" description="Helical" evidence="6">
    <location>
        <begin position="84"/>
        <end position="103"/>
    </location>
</feature>
<keyword evidence="3 6" id="KW-0812">Transmembrane</keyword>
<feature type="transmembrane region" description="Helical" evidence="6">
    <location>
        <begin position="46"/>
        <end position="64"/>
    </location>
</feature>
<keyword evidence="4 6" id="KW-1133">Transmembrane helix</keyword>
<dbReference type="Pfam" id="PF06609">
    <property type="entry name" value="TRI12"/>
    <property type="match status" value="1"/>
</dbReference>
<dbReference type="EMBL" id="KV749372">
    <property type="protein sequence ID" value="OCL09738.1"/>
    <property type="molecule type" value="Genomic_DNA"/>
</dbReference>
<protein>
    <submittedName>
        <fullName evidence="7">MFS general substrate transporter</fullName>
    </submittedName>
</protein>
<feature type="transmembrane region" description="Helical" evidence="6">
    <location>
        <begin position="380"/>
        <end position="401"/>
    </location>
</feature>
<reference evidence="7 8" key="1">
    <citation type="journal article" date="2016" name="Nat. Commun.">
        <title>Ectomycorrhizal ecology is imprinted in the genome of the dominant symbiotic fungus Cenococcum geophilum.</title>
        <authorList>
            <consortium name="DOE Joint Genome Institute"/>
            <person name="Peter M."/>
            <person name="Kohler A."/>
            <person name="Ohm R.A."/>
            <person name="Kuo A."/>
            <person name="Krutzmann J."/>
            <person name="Morin E."/>
            <person name="Arend M."/>
            <person name="Barry K.W."/>
            <person name="Binder M."/>
            <person name="Choi C."/>
            <person name="Clum A."/>
            <person name="Copeland A."/>
            <person name="Grisel N."/>
            <person name="Haridas S."/>
            <person name="Kipfer T."/>
            <person name="LaButti K."/>
            <person name="Lindquist E."/>
            <person name="Lipzen A."/>
            <person name="Maire R."/>
            <person name="Meier B."/>
            <person name="Mihaltcheva S."/>
            <person name="Molinier V."/>
            <person name="Murat C."/>
            <person name="Poggeler S."/>
            <person name="Quandt C.A."/>
            <person name="Sperisen C."/>
            <person name="Tritt A."/>
            <person name="Tisserant E."/>
            <person name="Crous P.W."/>
            <person name="Henrissat B."/>
            <person name="Nehls U."/>
            <person name="Egli S."/>
            <person name="Spatafora J.W."/>
            <person name="Grigoriev I.V."/>
            <person name="Martin F.M."/>
        </authorList>
    </citation>
    <scope>NUCLEOTIDE SEQUENCE [LARGE SCALE GENOMIC DNA]</scope>
    <source>
        <strain evidence="7 8">CBS 207.34</strain>
    </source>
</reference>
<evidence type="ECO:0000256" key="1">
    <source>
        <dbReference type="ARBA" id="ARBA00004141"/>
    </source>
</evidence>
<feature type="transmembrane region" description="Helical" evidence="6">
    <location>
        <begin position="188"/>
        <end position="208"/>
    </location>
</feature>
<evidence type="ECO:0000256" key="4">
    <source>
        <dbReference type="ARBA" id="ARBA00022989"/>
    </source>
</evidence>
<proteinExistence type="predicted"/>
<sequence length="553" mass="59675">MSGEKQNIEQNLAEEFKRSNSLREKENATQSYIPQDDEEYNVTLKTWYVVMILALSYGISFWIVPSLSSIQTTVATQLGYPTAAAFYISIYTTTVCWILLIEVRVCGANSDLFSRRSAKNNKAIMAACALIGFGAGNAQLAAFALPELLPNKWRHSAIVLADIGVYFAVVVGPVAGRFAGQHGEAWRWLFYAPAIAVAFSFAGLYLFYFPPKHPRGLPFDQALRELDYVGAILFISPATLILTGIVYTTTLPSSNPKVIGTLVSGFCLLVVFALYETFAPLKQPLTPTHVFTRGGGRELTAPFVAGFVVTMFYYAINVIYPTMIAVFFTNETTSFRYGIILTLPQNLGLTFGAVLLTLFGITIMVVFGALVALGTPDRKAMMIAFVFLAEMGFGWGQYLSIAFIQFGVDQVELGISGGLAGVARFAGGAVAISVYTTILTNVQSSQAVKLVPAAAIAAGPPASSAKSLLAALPLGSAALAKVPGITTEIAVAAGKAFQQSYVVGLRTTALSSLSFRIIRTIACICCNDIGHKMNDKIEIFLENDENADRNKYH</sequence>
<feature type="transmembrane region" description="Helical" evidence="6">
    <location>
        <begin position="228"/>
        <end position="247"/>
    </location>
</feature>
<dbReference type="SUPFAM" id="SSF103473">
    <property type="entry name" value="MFS general substrate transporter"/>
    <property type="match status" value="1"/>
</dbReference>
<organism evidence="7 8">
    <name type="scientific">Glonium stellatum</name>
    <dbReference type="NCBI Taxonomy" id="574774"/>
    <lineage>
        <taxon>Eukaryota</taxon>
        <taxon>Fungi</taxon>
        <taxon>Dikarya</taxon>
        <taxon>Ascomycota</taxon>
        <taxon>Pezizomycotina</taxon>
        <taxon>Dothideomycetes</taxon>
        <taxon>Pleosporomycetidae</taxon>
        <taxon>Gloniales</taxon>
        <taxon>Gloniaceae</taxon>
        <taxon>Glonium</taxon>
    </lineage>
</organism>
<evidence type="ECO:0000256" key="3">
    <source>
        <dbReference type="ARBA" id="ARBA00022692"/>
    </source>
</evidence>
<feature type="transmembrane region" description="Helical" evidence="6">
    <location>
        <begin position="124"/>
        <end position="145"/>
    </location>
</feature>
<feature type="transmembrane region" description="Helical" evidence="6">
    <location>
        <begin position="301"/>
        <end position="328"/>
    </location>
</feature>
<feature type="transmembrane region" description="Helical" evidence="6">
    <location>
        <begin position="259"/>
        <end position="281"/>
    </location>
</feature>
<dbReference type="GO" id="GO:0005886">
    <property type="term" value="C:plasma membrane"/>
    <property type="evidence" value="ECO:0007669"/>
    <property type="project" value="TreeGrafter"/>
</dbReference>
<dbReference type="PANTHER" id="PTHR23501">
    <property type="entry name" value="MAJOR FACILITATOR SUPERFAMILY"/>
    <property type="match status" value="1"/>
</dbReference>
<dbReference type="GO" id="GO:0022857">
    <property type="term" value="F:transmembrane transporter activity"/>
    <property type="evidence" value="ECO:0007669"/>
    <property type="project" value="InterPro"/>
</dbReference>
<dbReference type="AlphaFoldDB" id="A0A8E2JU97"/>
<keyword evidence="8" id="KW-1185">Reference proteome</keyword>
<dbReference type="PANTHER" id="PTHR23501:SF195">
    <property type="entry name" value="PEP5"/>
    <property type="match status" value="1"/>
</dbReference>
<comment type="subcellular location">
    <subcellularLocation>
        <location evidence="1">Membrane</location>
        <topology evidence="1">Multi-pass membrane protein</topology>
    </subcellularLocation>
</comment>
<accession>A0A8E2JU97</accession>
<keyword evidence="2" id="KW-0813">Transport</keyword>
<feature type="transmembrane region" description="Helical" evidence="6">
    <location>
        <begin position="157"/>
        <end position="176"/>
    </location>
</feature>
<gene>
    <name evidence="7" type="ORF">AOQ84DRAFT_403735</name>
</gene>
<evidence type="ECO:0000256" key="5">
    <source>
        <dbReference type="ARBA" id="ARBA00023136"/>
    </source>
</evidence>
<dbReference type="InterPro" id="IPR010573">
    <property type="entry name" value="MFS_Str1/Tri12-like"/>
</dbReference>
<feature type="transmembrane region" description="Helical" evidence="6">
    <location>
        <begin position="349"/>
        <end position="374"/>
    </location>
</feature>
<evidence type="ECO:0000256" key="2">
    <source>
        <dbReference type="ARBA" id="ARBA00022448"/>
    </source>
</evidence>
<dbReference type="OrthoDB" id="4161376at2759"/>
<dbReference type="Gene3D" id="1.20.1250.20">
    <property type="entry name" value="MFS general substrate transporter like domains"/>
    <property type="match status" value="1"/>
</dbReference>
<dbReference type="InterPro" id="IPR036259">
    <property type="entry name" value="MFS_trans_sf"/>
</dbReference>
<dbReference type="Proteomes" id="UP000250140">
    <property type="component" value="Unassembled WGS sequence"/>
</dbReference>
<evidence type="ECO:0000313" key="7">
    <source>
        <dbReference type="EMBL" id="OCL09738.1"/>
    </source>
</evidence>
<keyword evidence="5 6" id="KW-0472">Membrane</keyword>
<name>A0A8E2JU97_9PEZI</name>
<evidence type="ECO:0000313" key="8">
    <source>
        <dbReference type="Proteomes" id="UP000250140"/>
    </source>
</evidence>
<evidence type="ECO:0000256" key="6">
    <source>
        <dbReference type="SAM" id="Phobius"/>
    </source>
</evidence>